<feature type="domain" description="Glycosyltransferase 2-like" evidence="2">
    <location>
        <begin position="175"/>
        <end position="304"/>
    </location>
</feature>
<gene>
    <name evidence="4" type="ORF">IAR63_16405</name>
</gene>
<name>A0A7H0F013_9CYAN</name>
<evidence type="ECO:0000313" key="4">
    <source>
        <dbReference type="EMBL" id="QNP29379.1"/>
    </source>
</evidence>
<organism evidence="4 5">
    <name type="scientific">Cylindrospermopsis curvispora GIHE-G1</name>
    <dbReference type="NCBI Taxonomy" id="2666332"/>
    <lineage>
        <taxon>Bacteria</taxon>
        <taxon>Bacillati</taxon>
        <taxon>Cyanobacteriota</taxon>
        <taxon>Cyanophyceae</taxon>
        <taxon>Nostocales</taxon>
        <taxon>Aphanizomenonaceae</taxon>
        <taxon>Cylindrospermopsis</taxon>
    </lineage>
</organism>
<dbReference type="Gene3D" id="3.90.550.60">
    <property type="match status" value="1"/>
</dbReference>
<keyword evidence="1" id="KW-0812">Transmembrane</keyword>
<dbReference type="RefSeq" id="WP_187706012.1">
    <property type="nucleotide sequence ID" value="NZ_CP060822.1"/>
</dbReference>
<dbReference type="Pfam" id="PF00535">
    <property type="entry name" value="Glycos_transf_2"/>
    <property type="match status" value="1"/>
</dbReference>
<proteinExistence type="predicted"/>
<accession>A0A7H0F013</accession>
<evidence type="ECO:0000313" key="5">
    <source>
        <dbReference type="Proteomes" id="UP000516013"/>
    </source>
</evidence>
<evidence type="ECO:0000256" key="1">
    <source>
        <dbReference type="SAM" id="Phobius"/>
    </source>
</evidence>
<evidence type="ECO:0000259" key="3">
    <source>
        <dbReference type="Pfam" id="PF17994"/>
    </source>
</evidence>
<keyword evidence="1" id="KW-1133">Transmembrane helix</keyword>
<feature type="transmembrane region" description="Helical" evidence="1">
    <location>
        <begin position="576"/>
        <end position="592"/>
    </location>
</feature>
<evidence type="ECO:0000259" key="2">
    <source>
        <dbReference type="Pfam" id="PF00535"/>
    </source>
</evidence>
<dbReference type="GO" id="GO:0016740">
    <property type="term" value="F:transferase activity"/>
    <property type="evidence" value="ECO:0007669"/>
    <property type="project" value="UniProtKB-KW"/>
</dbReference>
<dbReference type="EMBL" id="CP060822">
    <property type="protein sequence ID" value="QNP29379.1"/>
    <property type="molecule type" value="Genomic_DNA"/>
</dbReference>
<reference evidence="4 5" key="1">
    <citation type="submission" date="2020-08" db="EMBL/GenBank/DDBJ databases">
        <title>Complete genome sequence of Raphidiopsis curvispora isolated from drinking water reservoir in South Korea.</title>
        <authorList>
            <person name="Jeong J."/>
        </authorList>
    </citation>
    <scope>NUCLEOTIDE SEQUENCE [LARGE SCALE GENOMIC DNA]</scope>
    <source>
        <strain evidence="4 5">GIHE-G1</strain>
    </source>
</reference>
<dbReference type="KEGG" id="ccur:IAR63_16405"/>
<keyword evidence="5" id="KW-1185">Reference proteome</keyword>
<dbReference type="InterPro" id="IPR029044">
    <property type="entry name" value="Nucleotide-diphossugar_trans"/>
</dbReference>
<protein>
    <submittedName>
        <fullName evidence="4">Glycosyltransferase</fullName>
    </submittedName>
</protein>
<feature type="domain" description="Galactofuranosyltransferase GlfT2 N-terminal" evidence="3">
    <location>
        <begin position="36"/>
        <end position="151"/>
    </location>
</feature>
<keyword evidence="1" id="KW-0472">Membrane</keyword>
<dbReference type="Pfam" id="PF17994">
    <property type="entry name" value="Glft2_N"/>
    <property type="match status" value="1"/>
</dbReference>
<dbReference type="Proteomes" id="UP000516013">
    <property type="component" value="Chromosome"/>
</dbReference>
<dbReference type="InterPro" id="IPR001173">
    <property type="entry name" value="Glyco_trans_2-like"/>
</dbReference>
<dbReference type="AlphaFoldDB" id="A0A7H0F013"/>
<dbReference type="InterPro" id="IPR040492">
    <property type="entry name" value="GlfT2_N"/>
</dbReference>
<dbReference type="SUPFAM" id="SSF53448">
    <property type="entry name" value="Nucleotide-diphospho-sugar transferases"/>
    <property type="match status" value="1"/>
</dbReference>
<sequence>MTKQVESKESNFYTASSEKKKINIQNIIFPKLDICTVEELFFRGDDGVLFDYQNRTLGIKKDTVVSFNTYFNGFFANKWKSYTSITNIGVCLSLQGSFNIHIYSVDSFVQSRTIVMQKTVKNAHFDSPIVLENFDIYPYNGMIYIEVQALSNNCQMEGGFFYSYVQEIKDIRLGIVICTYKRETYVRKNIDLLEKNLLSRDEYRDKLKIFVIDNGKTLSSFDNPLIEIIPNKNAGGSGGFARGMIEVANHHRGFSHILLMDDDVLFDPEVILRLSNFLSVINQDDICVGGDMLRLDKKHIQHERGGYWNKLRGCTPVKYNLDLTVLENILFNEIEEYCEYNAWWLYCFPVDSIKKIGLPYPFFIRLDDVEFSKRINNKIIALNGICVWHEQFENKQSPVTEYYNIRNGLIFNSLYYEKNASIFSHLSWFLLPTIRHLFCYRYETAEYVLQAASDFLCGPENLFSQNPQQNHSKLSLCAEKTRRNKNGVSPFIMKKYMESINENENLLHRIWRVFTLNGHILPRSFFWDDRNLTDKGYKVVSSYGSKPLNVFRAKTIIYYNIETQESFAVQFSRTRFFRILFHSIYLGILMLLKYGRLAKLYKTTLGKFTSQSFWEEYLELKKQF</sequence>
<keyword evidence="4" id="KW-0808">Transferase</keyword>